<dbReference type="EMBL" id="LXQA010014025">
    <property type="protein sequence ID" value="MCH88363.1"/>
    <property type="molecule type" value="Genomic_DNA"/>
</dbReference>
<reference evidence="2 3" key="1">
    <citation type="journal article" date="2018" name="Front. Plant Sci.">
        <title>Red Clover (Trifolium pratense) and Zigzag Clover (T. medium) - A Picture of Genomic Similarities and Differences.</title>
        <authorList>
            <person name="Dluhosova J."/>
            <person name="Istvanek J."/>
            <person name="Nedelnik J."/>
            <person name="Repkova J."/>
        </authorList>
    </citation>
    <scope>NUCLEOTIDE SEQUENCE [LARGE SCALE GENOMIC DNA]</scope>
    <source>
        <strain evidence="3">cv. 10/8</strain>
        <tissue evidence="2">Leaf</tissue>
    </source>
</reference>
<dbReference type="PANTHER" id="PTHR33116">
    <property type="entry name" value="REVERSE TRANSCRIPTASE ZINC-BINDING DOMAIN-CONTAINING PROTEIN-RELATED-RELATED"/>
    <property type="match status" value="1"/>
</dbReference>
<organism evidence="2 3">
    <name type="scientific">Trifolium medium</name>
    <dbReference type="NCBI Taxonomy" id="97028"/>
    <lineage>
        <taxon>Eukaryota</taxon>
        <taxon>Viridiplantae</taxon>
        <taxon>Streptophyta</taxon>
        <taxon>Embryophyta</taxon>
        <taxon>Tracheophyta</taxon>
        <taxon>Spermatophyta</taxon>
        <taxon>Magnoliopsida</taxon>
        <taxon>eudicotyledons</taxon>
        <taxon>Gunneridae</taxon>
        <taxon>Pentapetalae</taxon>
        <taxon>rosids</taxon>
        <taxon>fabids</taxon>
        <taxon>Fabales</taxon>
        <taxon>Fabaceae</taxon>
        <taxon>Papilionoideae</taxon>
        <taxon>50 kb inversion clade</taxon>
        <taxon>NPAAA clade</taxon>
        <taxon>Hologalegina</taxon>
        <taxon>IRL clade</taxon>
        <taxon>Trifolieae</taxon>
        <taxon>Trifolium</taxon>
    </lineage>
</organism>
<evidence type="ECO:0000313" key="3">
    <source>
        <dbReference type="Proteomes" id="UP000265520"/>
    </source>
</evidence>
<feature type="non-terminal residue" evidence="2">
    <location>
        <position position="444"/>
    </location>
</feature>
<dbReference type="AlphaFoldDB" id="A0A392MMD2"/>
<evidence type="ECO:0000313" key="2">
    <source>
        <dbReference type="EMBL" id="MCH88363.1"/>
    </source>
</evidence>
<accession>A0A392MMD2</accession>
<protein>
    <submittedName>
        <fullName evidence="2">LINE-1 reverse transcriptase like</fullName>
    </submittedName>
</protein>
<sequence length="444" mass="51074">MGVNVSVEFMEMACTFLNCIKGGVPFKYLGLPVGANPRRLTTWAPLLESLRKKLNTWGNKHISLGGRLVLINSVLNSIPIFYLSFMKMPAQVLKKVIRIQREFLWGGVNGGKKLSWIKWKVVCQEKKNGGLGVRDLKAVNLSLLMKWRWRLLQRGEVGLWKEVLVAKYGAHILNKVSWSNVVKPYFASLWWNDLCDLETCVDSKNWVVEAIYSSLGNGAQTSFWCDKWIGDASLSVRFPRLFSLSLQKEAFIREVVVIEDNTKNWNLVWRRRLFQWEEDSLNQLLVMLEEVRLSHEEDKWRWSFDPEGCFSVKSAYDEISKEIVGGLALEPHHALIFEKIWDSPAPSKVIVFSWQLLHDRVPTKENMLVRGILPDENGGGCVWCPGVSESSSHLFLHCKVAMEVWYEIFKWLGVVIVMPPTLFHLFDCLSEAVKAKKSRKGFRL</sequence>
<feature type="domain" description="Reverse transcriptase zinc-binding" evidence="1">
    <location>
        <begin position="310"/>
        <end position="405"/>
    </location>
</feature>
<comment type="caution">
    <text evidence="2">The sequence shown here is derived from an EMBL/GenBank/DDBJ whole genome shotgun (WGS) entry which is preliminary data.</text>
</comment>
<keyword evidence="2" id="KW-0548">Nucleotidyltransferase</keyword>
<keyword evidence="3" id="KW-1185">Reference proteome</keyword>
<dbReference type="PANTHER" id="PTHR33116:SF78">
    <property type="entry name" value="OS12G0587133 PROTEIN"/>
    <property type="match status" value="1"/>
</dbReference>
<dbReference type="Pfam" id="PF13966">
    <property type="entry name" value="zf-RVT"/>
    <property type="match status" value="1"/>
</dbReference>
<dbReference type="GO" id="GO:0003964">
    <property type="term" value="F:RNA-directed DNA polymerase activity"/>
    <property type="evidence" value="ECO:0007669"/>
    <property type="project" value="UniProtKB-KW"/>
</dbReference>
<gene>
    <name evidence="2" type="ORF">A2U01_0009247</name>
</gene>
<proteinExistence type="predicted"/>
<dbReference type="Proteomes" id="UP000265520">
    <property type="component" value="Unassembled WGS sequence"/>
</dbReference>
<keyword evidence="2" id="KW-0808">Transferase</keyword>
<dbReference type="InterPro" id="IPR026960">
    <property type="entry name" value="RVT-Znf"/>
</dbReference>
<evidence type="ECO:0000259" key="1">
    <source>
        <dbReference type="Pfam" id="PF13966"/>
    </source>
</evidence>
<name>A0A392MMD2_9FABA</name>
<keyword evidence="2" id="KW-0695">RNA-directed DNA polymerase</keyword>